<reference evidence="5" key="1">
    <citation type="submission" date="2023-07" db="EMBL/GenBank/DDBJ databases">
        <title>Draft genome sequence of the endophytic actinobacterium Streptomyces justiciae WPN32, a potential antibiotic producer.</title>
        <authorList>
            <person name="Yasawong M."/>
            <person name="Pana W."/>
            <person name="Ganta P."/>
            <person name="Santapan N."/>
            <person name="Songngamsuk T."/>
            <person name="Phatcharaharikarn M."/>
            <person name="Kerdtoob S."/>
            <person name="Nantapong N."/>
        </authorList>
    </citation>
    <scope>NUCLEOTIDE SEQUENCE [LARGE SCALE GENOMIC DNA]</scope>
    <source>
        <strain evidence="5">WPN32</strain>
    </source>
</reference>
<keyword evidence="2" id="KW-0732">Signal</keyword>
<feature type="compositionally biased region" description="Basic and acidic residues" evidence="1">
    <location>
        <begin position="216"/>
        <end position="225"/>
    </location>
</feature>
<dbReference type="InterPro" id="IPR011055">
    <property type="entry name" value="Dup_hybrid_motif"/>
</dbReference>
<accession>A0ABU3LX84</accession>
<feature type="domain" description="M23ase beta-sheet core" evidence="3">
    <location>
        <begin position="67"/>
        <end position="153"/>
    </location>
</feature>
<evidence type="ECO:0000313" key="5">
    <source>
        <dbReference type="Proteomes" id="UP001257948"/>
    </source>
</evidence>
<keyword evidence="4" id="KW-0378">Hydrolase</keyword>
<feature type="region of interest" description="Disordered" evidence="1">
    <location>
        <begin position="206"/>
        <end position="225"/>
    </location>
</feature>
<dbReference type="PANTHER" id="PTHR21666">
    <property type="entry name" value="PEPTIDASE-RELATED"/>
    <property type="match status" value="1"/>
</dbReference>
<dbReference type="InterPro" id="IPR016047">
    <property type="entry name" value="M23ase_b-sheet_dom"/>
</dbReference>
<keyword evidence="5" id="KW-1185">Reference proteome</keyword>
<dbReference type="Proteomes" id="UP001257948">
    <property type="component" value="Unassembled WGS sequence"/>
</dbReference>
<name>A0ABU3LX84_9ACTN</name>
<feature type="chain" id="PRO_5046471895" evidence="2">
    <location>
        <begin position="26"/>
        <end position="469"/>
    </location>
</feature>
<feature type="region of interest" description="Disordered" evidence="1">
    <location>
        <begin position="175"/>
        <end position="194"/>
    </location>
</feature>
<sequence length="469" mass="48197">MRKRNRLLTGLLTALALAAPTTAVAADEPAPLAKPAFLAPFECESQWTYSTYPGHGNVLDFVRSDGKTTPGSPVLASAAGTATRHNQPGGGGQYIRIDHGDGWITEYMHLATYEVPDGTQVEQGRLIGTVGSTGNVTGPHLHYEQELNGVHQDIELEGKVLTPYPGEYGEKFITSTNGCDGDPGEPEPPVQKDTALTYDGPATIANGSPAPLSATLKEKESGTPVADREVTLALGANQSCKARTTAEGKATCTIEKVAQPLTDSATVPLKATFAGDEAYKASEATAELKLQYVTGRAYGLSATVPVLVLPVVIAPTPDTGEVRTADAKTTAPPCTQNISALVLTADALCADVTTTTGPSTTTAKSMLTKVSLGLPGLPVVEATGVTATSKSTCEASTGATDLKLTIAGTPVTVPNVPNYSIDLGPTAKLVVNEQLKTPNGLTVNALHLTALGGADVVVASSTSGAHNCA</sequence>
<dbReference type="EMBL" id="JAVTLL010000016">
    <property type="protein sequence ID" value="MDT7843849.1"/>
    <property type="molecule type" value="Genomic_DNA"/>
</dbReference>
<proteinExistence type="predicted"/>
<evidence type="ECO:0000256" key="2">
    <source>
        <dbReference type="SAM" id="SignalP"/>
    </source>
</evidence>
<comment type="caution">
    <text evidence="4">The sequence shown here is derived from an EMBL/GenBank/DDBJ whole genome shotgun (WGS) entry which is preliminary data.</text>
</comment>
<dbReference type="GO" id="GO:0016787">
    <property type="term" value="F:hydrolase activity"/>
    <property type="evidence" value="ECO:0007669"/>
    <property type="project" value="UniProtKB-KW"/>
</dbReference>
<organism evidence="4 5">
    <name type="scientific">Streptomyces justiciae</name>
    <dbReference type="NCBI Taxonomy" id="2780140"/>
    <lineage>
        <taxon>Bacteria</taxon>
        <taxon>Bacillati</taxon>
        <taxon>Actinomycetota</taxon>
        <taxon>Actinomycetes</taxon>
        <taxon>Kitasatosporales</taxon>
        <taxon>Streptomycetaceae</taxon>
        <taxon>Streptomyces</taxon>
    </lineage>
</organism>
<feature type="region of interest" description="Disordered" evidence="1">
    <location>
        <begin position="70"/>
        <end position="92"/>
    </location>
</feature>
<evidence type="ECO:0000313" key="4">
    <source>
        <dbReference type="EMBL" id="MDT7843849.1"/>
    </source>
</evidence>
<dbReference type="NCBIfam" id="NF040603">
    <property type="entry name" value="choice_anch_P"/>
    <property type="match status" value="1"/>
</dbReference>
<dbReference type="CDD" id="cd12797">
    <property type="entry name" value="M23_peptidase"/>
    <property type="match status" value="1"/>
</dbReference>
<dbReference type="PANTHER" id="PTHR21666:SF270">
    <property type="entry name" value="MUREIN HYDROLASE ACTIVATOR ENVC"/>
    <property type="match status" value="1"/>
</dbReference>
<feature type="signal peptide" evidence="2">
    <location>
        <begin position="1"/>
        <end position="25"/>
    </location>
</feature>
<evidence type="ECO:0000256" key="1">
    <source>
        <dbReference type="SAM" id="MobiDB-lite"/>
    </source>
</evidence>
<dbReference type="InterPro" id="IPR050570">
    <property type="entry name" value="Cell_wall_metabolism_enzyme"/>
</dbReference>
<dbReference type="SUPFAM" id="SSF51261">
    <property type="entry name" value="Duplicated hybrid motif"/>
    <property type="match status" value="1"/>
</dbReference>
<dbReference type="InterPro" id="IPR013783">
    <property type="entry name" value="Ig-like_fold"/>
</dbReference>
<gene>
    <name evidence="4" type="ORF">RQC66_24310</name>
</gene>
<dbReference type="Pfam" id="PF01551">
    <property type="entry name" value="Peptidase_M23"/>
    <property type="match status" value="1"/>
</dbReference>
<evidence type="ECO:0000259" key="3">
    <source>
        <dbReference type="Pfam" id="PF01551"/>
    </source>
</evidence>
<dbReference type="RefSeq" id="WP_314203355.1">
    <property type="nucleotide sequence ID" value="NZ_JAVTLL010000016.1"/>
</dbReference>
<dbReference type="Gene3D" id="2.70.70.10">
    <property type="entry name" value="Glucose Permease (Domain IIA)"/>
    <property type="match status" value="1"/>
</dbReference>
<dbReference type="EC" id="3.4.-.-" evidence="4"/>
<dbReference type="Gene3D" id="2.60.40.10">
    <property type="entry name" value="Immunoglobulins"/>
    <property type="match status" value="1"/>
</dbReference>
<protein>
    <submittedName>
        <fullName evidence="4">M23 family metallopeptidase</fullName>
        <ecNumber evidence="4">3.4.-.-</ecNumber>
    </submittedName>
</protein>